<dbReference type="InterPro" id="IPR009936">
    <property type="entry name" value="DUF1468"/>
</dbReference>
<protein>
    <submittedName>
        <fullName evidence="3">Tripartite tricarboxylate transporter TctB family protein</fullName>
    </submittedName>
</protein>
<dbReference type="GeneID" id="79317208"/>
<name>A0ABD6ADH1_9EURY</name>
<keyword evidence="4" id="KW-1185">Reference proteome</keyword>
<dbReference type="RefSeq" id="WP_276306558.1">
    <property type="nucleotide sequence ID" value="NZ_CP119993.1"/>
</dbReference>
<evidence type="ECO:0000313" key="4">
    <source>
        <dbReference type="Proteomes" id="UP001596547"/>
    </source>
</evidence>
<keyword evidence="1" id="KW-0472">Membrane</keyword>
<evidence type="ECO:0000313" key="3">
    <source>
        <dbReference type="EMBL" id="MFC7318603.1"/>
    </source>
</evidence>
<feature type="transmembrane region" description="Helical" evidence="1">
    <location>
        <begin position="54"/>
        <end position="72"/>
    </location>
</feature>
<dbReference type="Pfam" id="PF07331">
    <property type="entry name" value="TctB"/>
    <property type="match status" value="1"/>
</dbReference>
<feature type="domain" description="DUF1468" evidence="2">
    <location>
        <begin position="30"/>
        <end position="182"/>
    </location>
</feature>
<evidence type="ECO:0000259" key="2">
    <source>
        <dbReference type="Pfam" id="PF07331"/>
    </source>
</evidence>
<accession>A0ABD6ADH1</accession>
<gene>
    <name evidence="3" type="ORF">ACFQPE_17660</name>
</gene>
<feature type="transmembrane region" description="Helical" evidence="1">
    <location>
        <begin position="157"/>
        <end position="178"/>
    </location>
</feature>
<feature type="transmembrane region" description="Helical" evidence="1">
    <location>
        <begin position="20"/>
        <end position="42"/>
    </location>
</feature>
<reference evidence="3 4" key="1">
    <citation type="journal article" date="2019" name="Int. J. Syst. Evol. Microbiol.">
        <title>The Global Catalogue of Microorganisms (GCM) 10K type strain sequencing project: providing services to taxonomists for standard genome sequencing and annotation.</title>
        <authorList>
            <consortium name="The Broad Institute Genomics Platform"/>
            <consortium name="The Broad Institute Genome Sequencing Center for Infectious Disease"/>
            <person name="Wu L."/>
            <person name="Ma J."/>
        </authorList>
    </citation>
    <scope>NUCLEOTIDE SEQUENCE [LARGE SCALE GENOMIC DNA]</scope>
    <source>
        <strain evidence="3 4">PSR21</strain>
    </source>
</reference>
<keyword evidence="1" id="KW-1133">Transmembrane helix</keyword>
<keyword evidence="1" id="KW-0812">Transmembrane</keyword>
<feature type="transmembrane region" description="Helical" evidence="1">
    <location>
        <begin position="118"/>
        <end position="151"/>
    </location>
</feature>
<proteinExistence type="predicted"/>
<dbReference type="EMBL" id="JBHTBF010000003">
    <property type="protein sequence ID" value="MFC7318603.1"/>
    <property type="molecule type" value="Genomic_DNA"/>
</dbReference>
<organism evidence="3 4">
    <name type="scientific">Halomarina halobia</name>
    <dbReference type="NCBI Taxonomy" id="3033386"/>
    <lineage>
        <taxon>Archaea</taxon>
        <taxon>Methanobacteriati</taxon>
        <taxon>Methanobacteriota</taxon>
        <taxon>Stenosarchaea group</taxon>
        <taxon>Halobacteria</taxon>
        <taxon>Halobacteriales</taxon>
        <taxon>Natronomonadaceae</taxon>
        <taxon>Halomarina</taxon>
    </lineage>
</organism>
<sequence>MKTNLSRFRTVSVGVSGRTITIHPGELLLPLLVLLFVGVYYVGTRGLPDQSMMYAGPLMYITLALAVVTLLQHGFSIDGDERTVEDYRREHEARKTTDAADTRSEEGNRRYFNRRSAIGLVILTLGYILTMATFGFILSTSVFLGVLLFLFGERRPLVLVAYSVGFALLVWGVFIYWLKVPL</sequence>
<evidence type="ECO:0000256" key="1">
    <source>
        <dbReference type="SAM" id="Phobius"/>
    </source>
</evidence>
<dbReference type="Proteomes" id="UP001596547">
    <property type="component" value="Unassembled WGS sequence"/>
</dbReference>
<comment type="caution">
    <text evidence="3">The sequence shown here is derived from an EMBL/GenBank/DDBJ whole genome shotgun (WGS) entry which is preliminary data.</text>
</comment>
<dbReference type="AlphaFoldDB" id="A0ABD6ADH1"/>